<gene>
    <name evidence="1" type="ORF">ACFOUT_13160</name>
</gene>
<dbReference type="Gene3D" id="3.10.450.50">
    <property type="match status" value="1"/>
</dbReference>
<evidence type="ECO:0000313" key="2">
    <source>
        <dbReference type="Proteomes" id="UP001595814"/>
    </source>
</evidence>
<dbReference type="InterPro" id="IPR009959">
    <property type="entry name" value="Cyclase_SnoaL-like"/>
</dbReference>
<dbReference type="Pfam" id="PF07366">
    <property type="entry name" value="SnoaL"/>
    <property type="match status" value="1"/>
</dbReference>
<dbReference type="Proteomes" id="UP001595814">
    <property type="component" value="Unassembled WGS sequence"/>
</dbReference>
<proteinExistence type="predicted"/>
<sequence>MKPCFWLYGLLTVILFSCKEEPQNNGSLVMNSTSPNLERIINDYEQCWNNNQTESFKCLLAKDFKRFSNGKLEATNYEELTALVNSLHDIIPDFHTEVKDLVIQDNKAFYRWECTGSFDENGTTNRKNTINGFAVITFSEDGLIHRHENFYDSIEAFLRLKTPTKGEMLLH</sequence>
<dbReference type="PROSITE" id="PS51257">
    <property type="entry name" value="PROKAR_LIPOPROTEIN"/>
    <property type="match status" value="1"/>
</dbReference>
<organism evidence="1 2">
    <name type="scientific">Euzebyella saccharophila</name>
    <dbReference type="NCBI Taxonomy" id="679664"/>
    <lineage>
        <taxon>Bacteria</taxon>
        <taxon>Pseudomonadati</taxon>
        <taxon>Bacteroidota</taxon>
        <taxon>Flavobacteriia</taxon>
        <taxon>Flavobacteriales</taxon>
        <taxon>Flavobacteriaceae</taxon>
        <taxon>Euzebyella</taxon>
    </lineage>
</organism>
<protein>
    <submittedName>
        <fullName evidence="1">Ester cyclase</fullName>
    </submittedName>
</protein>
<name>A0ABV8JT68_9FLAO</name>
<reference evidence="2" key="1">
    <citation type="journal article" date="2019" name="Int. J. Syst. Evol. Microbiol.">
        <title>The Global Catalogue of Microorganisms (GCM) 10K type strain sequencing project: providing services to taxonomists for standard genome sequencing and annotation.</title>
        <authorList>
            <consortium name="The Broad Institute Genomics Platform"/>
            <consortium name="The Broad Institute Genome Sequencing Center for Infectious Disease"/>
            <person name="Wu L."/>
            <person name="Ma J."/>
        </authorList>
    </citation>
    <scope>NUCLEOTIDE SEQUENCE [LARGE SCALE GENOMIC DNA]</scope>
    <source>
        <strain evidence="2">CECT 7477</strain>
    </source>
</reference>
<comment type="caution">
    <text evidence="1">The sequence shown here is derived from an EMBL/GenBank/DDBJ whole genome shotgun (WGS) entry which is preliminary data.</text>
</comment>
<evidence type="ECO:0000313" key="1">
    <source>
        <dbReference type="EMBL" id="MFC4096831.1"/>
    </source>
</evidence>
<dbReference type="EMBL" id="JBHSAW010000010">
    <property type="protein sequence ID" value="MFC4096831.1"/>
    <property type="molecule type" value="Genomic_DNA"/>
</dbReference>
<dbReference type="InterPro" id="IPR032710">
    <property type="entry name" value="NTF2-like_dom_sf"/>
</dbReference>
<accession>A0ABV8JT68</accession>
<dbReference type="RefSeq" id="WP_192461571.1">
    <property type="nucleotide sequence ID" value="NZ_JACYFJ010000002.1"/>
</dbReference>
<dbReference type="SUPFAM" id="SSF54427">
    <property type="entry name" value="NTF2-like"/>
    <property type="match status" value="1"/>
</dbReference>
<keyword evidence="2" id="KW-1185">Reference proteome</keyword>